<evidence type="ECO:0000313" key="2">
    <source>
        <dbReference type="EMBL" id="KAA6389876.1"/>
    </source>
</evidence>
<feature type="domain" description="Reverse transcriptase" evidence="1">
    <location>
        <begin position="106"/>
        <end position="230"/>
    </location>
</feature>
<reference evidence="2 3" key="1">
    <citation type="submission" date="2019-03" db="EMBL/GenBank/DDBJ databases">
        <title>Single cell metagenomics reveals metabolic interactions within the superorganism composed of flagellate Streblomastix strix and complex community of Bacteroidetes bacteria on its surface.</title>
        <authorList>
            <person name="Treitli S.C."/>
            <person name="Kolisko M."/>
            <person name="Husnik F."/>
            <person name="Keeling P."/>
            <person name="Hampl V."/>
        </authorList>
    </citation>
    <scope>NUCLEOTIDE SEQUENCE [LARGE SCALE GENOMIC DNA]</scope>
    <source>
        <strain evidence="2">ST1C</strain>
    </source>
</reference>
<dbReference type="Gene3D" id="3.30.70.270">
    <property type="match status" value="1"/>
</dbReference>
<protein>
    <recommendedName>
        <fullName evidence="1">Reverse transcriptase domain-containing protein</fullName>
    </recommendedName>
</protein>
<name>A0A5J4W5H7_9EUKA</name>
<evidence type="ECO:0000259" key="1">
    <source>
        <dbReference type="Pfam" id="PF00078"/>
    </source>
</evidence>
<dbReference type="Proteomes" id="UP000324800">
    <property type="component" value="Unassembled WGS sequence"/>
</dbReference>
<comment type="caution">
    <text evidence="2">The sequence shown here is derived from an EMBL/GenBank/DDBJ whole genome shotgun (WGS) entry which is preliminary data.</text>
</comment>
<sequence>MEGIMPQYSIDLGKTSVSDRLMARLDQWNKIGGTQTIIRGAQPECISPAAPLFLQSQQQPHQFRGTLQQEQEYMSQLEQVLSSGGVKEMVNVQVYNPTFLILRQNGRLRRIIDCRKINLLIQPAHFKMDASEELRQILYDLDYGTILNIKDAFLHIHFSPNLQQFLEFQFKNKSYTQFSLPFCWRRSALLFSKTIAIAIRAIREKWKVKIQNYMDDITLIHQSKQQLKHINSGNRLLSLKSELAPIIYEMRNGIEEMLSISRMELLNLNIGGYNDLSKKKKSEIQNE</sequence>
<dbReference type="InterPro" id="IPR043502">
    <property type="entry name" value="DNA/RNA_pol_sf"/>
</dbReference>
<dbReference type="Gene3D" id="3.10.10.10">
    <property type="entry name" value="HIV Type 1 Reverse Transcriptase, subunit A, domain 1"/>
    <property type="match status" value="1"/>
</dbReference>
<dbReference type="InterPro" id="IPR052055">
    <property type="entry name" value="Hepadnavirus_pol/RT"/>
</dbReference>
<dbReference type="Pfam" id="PF00078">
    <property type="entry name" value="RVT_1"/>
    <property type="match status" value="1"/>
</dbReference>
<dbReference type="EMBL" id="SNRW01003423">
    <property type="protein sequence ID" value="KAA6389876.1"/>
    <property type="molecule type" value="Genomic_DNA"/>
</dbReference>
<organism evidence="2 3">
    <name type="scientific">Streblomastix strix</name>
    <dbReference type="NCBI Taxonomy" id="222440"/>
    <lineage>
        <taxon>Eukaryota</taxon>
        <taxon>Metamonada</taxon>
        <taxon>Preaxostyla</taxon>
        <taxon>Oxymonadida</taxon>
        <taxon>Streblomastigidae</taxon>
        <taxon>Streblomastix</taxon>
    </lineage>
</organism>
<evidence type="ECO:0000313" key="3">
    <source>
        <dbReference type="Proteomes" id="UP000324800"/>
    </source>
</evidence>
<proteinExistence type="predicted"/>
<dbReference type="InterPro" id="IPR000477">
    <property type="entry name" value="RT_dom"/>
</dbReference>
<dbReference type="PANTHER" id="PTHR33050:SF7">
    <property type="entry name" value="RIBONUCLEASE H"/>
    <property type="match status" value="1"/>
</dbReference>
<dbReference type="SUPFAM" id="SSF56672">
    <property type="entry name" value="DNA/RNA polymerases"/>
    <property type="match status" value="1"/>
</dbReference>
<gene>
    <name evidence="2" type="ORF">EZS28_014599</name>
</gene>
<dbReference type="AlphaFoldDB" id="A0A5J4W5H7"/>
<dbReference type="InterPro" id="IPR043128">
    <property type="entry name" value="Rev_trsase/Diguanyl_cyclase"/>
</dbReference>
<accession>A0A5J4W5H7</accession>
<dbReference type="PANTHER" id="PTHR33050">
    <property type="entry name" value="REVERSE TRANSCRIPTASE DOMAIN-CONTAINING PROTEIN"/>
    <property type="match status" value="1"/>
</dbReference>